<dbReference type="InterPro" id="IPR039421">
    <property type="entry name" value="Type_1_exporter"/>
</dbReference>
<feature type="domain" description="ABC transporter" evidence="10">
    <location>
        <begin position="354"/>
        <end position="589"/>
    </location>
</feature>
<comment type="caution">
    <text evidence="12">The sequence shown here is derived from an EMBL/GenBank/DDBJ whole genome shotgun (WGS) entry which is preliminary data.</text>
</comment>
<feature type="transmembrane region" description="Helical" evidence="9">
    <location>
        <begin position="251"/>
        <end position="274"/>
    </location>
</feature>
<dbReference type="OrthoDB" id="9762790at2"/>
<keyword evidence="13" id="KW-1185">Reference proteome</keyword>
<evidence type="ECO:0000256" key="7">
    <source>
        <dbReference type="ARBA" id="ARBA00022989"/>
    </source>
</evidence>
<dbReference type="CDD" id="cd18541">
    <property type="entry name" value="ABC_6TM_TmrB_like"/>
    <property type="match status" value="1"/>
</dbReference>
<evidence type="ECO:0000259" key="10">
    <source>
        <dbReference type="PROSITE" id="PS50893"/>
    </source>
</evidence>
<evidence type="ECO:0000256" key="5">
    <source>
        <dbReference type="ARBA" id="ARBA00022741"/>
    </source>
</evidence>
<evidence type="ECO:0000256" key="3">
    <source>
        <dbReference type="ARBA" id="ARBA00022475"/>
    </source>
</evidence>
<dbReference type="eggNOG" id="COG1132">
    <property type="taxonomic scope" value="Bacteria"/>
</dbReference>
<comment type="subcellular location">
    <subcellularLocation>
        <location evidence="1">Cell membrane</location>
        <topology evidence="1">Multi-pass membrane protein</topology>
    </subcellularLocation>
</comment>
<name>A0A0M2PZW9_PROHO</name>
<dbReference type="Pfam" id="PF00005">
    <property type="entry name" value="ABC_tran"/>
    <property type="match status" value="1"/>
</dbReference>
<dbReference type="Proteomes" id="UP000034681">
    <property type="component" value="Unassembled WGS sequence"/>
</dbReference>
<accession>A0A0M2PZW9</accession>
<dbReference type="SUPFAM" id="SSF90123">
    <property type="entry name" value="ABC transporter transmembrane region"/>
    <property type="match status" value="1"/>
</dbReference>
<dbReference type="GO" id="GO:0005524">
    <property type="term" value="F:ATP binding"/>
    <property type="evidence" value="ECO:0007669"/>
    <property type="project" value="UniProtKB-KW"/>
</dbReference>
<dbReference type="Gene3D" id="1.20.1560.10">
    <property type="entry name" value="ABC transporter type 1, transmembrane domain"/>
    <property type="match status" value="1"/>
</dbReference>
<dbReference type="EMBL" id="AJTX02000004">
    <property type="protein sequence ID" value="KKI99926.1"/>
    <property type="molecule type" value="Genomic_DNA"/>
</dbReference>
<dbReference type="SUPFAM" id="SSF52540">
    <property type="entry name" value="P-loop containing nucleoside triphosphate hydrolases"/>
    <property type="match status" value="1"/>
</dbReference>
<reference evidence="12" key="1">
    <citation type="submission" date="2012-04" db="EMBL/GenBank/DDBJ databases">
        <authorList>
            <person name="Borisov I.G."/>
            <person name="Ivanikova N.V."/>
            <person name="Pinevich A.V."/>
        </authorList>
    </citation>
    <scope>NUCLEOTIDE SEQUENCE</scope>
    <source>
        <strain evidence="12">CALU 1027</strain>
    </source>
</reference>
<keyword evidence="7 9" id="KW-1133">Transmembrane helix</keyword>
<protein>
    <submittedName>
        <fullName evidence="12">Membrane protein</fullName>
    </submittedName>
</protein>
<evidence type="ECO:0000259" key="11">
    <source>
        <dbReference type="PROSITE" id="PS50929"/>
    </source>
</evidence>
<dbReference type="PROSITE" id="PS50893">
    <property type="entry name" value="ABC_TRANSPORTER_2"/>
    <property type="match status" value="1"/>
</dbReference>
<dbReference type="GO" id="GO:0016887">
    <property type="term" value="F:ATP hydrolysis activity"/>
    <property type="evidence" value="ECO:0007669"/>
    <property type="project" value="InterPro"/>
</dbReference>
<dbReference type="SMART" id="SM00382">
    <property type="entry name" value="AAA"/>
    <property type="match status" value="1"/>
</dbReference>
<dbReference type="Gene3D" id="3.40.50.300">
    <property type="entry name" value="P-loop containing nucleotide triphosphate hydrolases"/>
    <property type="match status" value="1"/>
</dbReference>
<keyword evidence="4 9" id="KW-0812">Transmembrane</keyword>
<gene>
    <name evidence="12" type="ORF">PROH_08980</name>
</gene>
<sequence length="598" mass="65760">MAYSPASGSYSRFRKLLGYLRTHRTVTIAGIVTLLGVNLLGVYIPLIIRDGVDELQGDFNLDRLLALVPLVLVLASVMWVMRMTSRMLIFGVGRRVEFDLKQTIFEHLLTLDPAYFARNTIGDLINRSTSDVDNIRRLLGFAVLSLVNTFFAYGFTLPMMLLINVRLSLMAIAVYPLMLFMVMLFSDRLRVQQGDVQEALSHLSELVQEDLSGIGLIKIYAQEDNERRAFRVINDRLLQANLKLAKTRNMLFPLLEGLASVSLLVLLAFGAGSITLESTAPMPAGSLTVGSFIALILYAERMVFPTALLGFTLTAYQRGEVSIDRIETILLAETKIRDAADALVLDPAEVQGWLKADHLTLTYPGAATPALQEVSFQIAPGETVAIVGPIGSGKSTLANVLPRLLNVAPGQLFLEGIDVTRITLDSLRRVIAYVPQESFLFSTTIRENVRYGDPLRSQDEVQAAAQAAQIHLEILNFPQTYDTLVGERGITLSGGQRQRTALARALLMDAPILILDDALSSVDNQTATAILHNLSQGSQRKTVIFISHQLSAAAIADRILVMDQGRIIQAGSHQDLLAEGGLYRSLWDRQTLEAVVRS</sequence>
<dbReference type="Pfam" id="PF00664">
    <property type="entry name" value="ABC_membrane"/>
    <property type="match status" value="1"/>
</dbReference>
<feature type="transmembrane region" description="Helical" evidence="9">
    <location>
        <begin position="64"/>
        <end position="81"/>
    </location>
</feature>
<evidence type="ECO:0000313" key="13">
    <source>
        <dbReference type="Proteomes" id="UP000034681"/>
    </source>
</evidence>
<dbReference type="InterPro" id="IPR011527">
    <property type="entry name" value="ABC1_TM_dom"/>
</dbReference>
<organism evidence="12 13">
    <name type="scientific">Prochlorothrix hollandica PCC 9006 = CALU 1027</name>
    <dbReference type="NCBI Taxonomy" id="317619"/>
    <lineage>
        <taxon>Bacteria</taxon>
        <taxon>Bacillati</taxon>
        <taxon>Cyanobacteriota</taxon>
        <taxon>Cyanophyceae</taxon>
        <taxon>Prochlorotrichales</taxon>
        <taxon>Prochlorotrichaceae</taxon>
        <taxon>Prochlorothrix</taxon>
    </lineage>
</organism>
<keyword evidence="8 9" id="KW-0472">Membrane</keyword>
<feature type="transmembrane region" description="Helical" evidence="9">
    <location>
        <begin position="167"/>
        <end position="185"/>
    </location>
</feature>
<keyword evidence="5" id="KW-0547">Nucleotide-binding</keyword>
<proteinExistence type="predicted"/>
<dbReference type="InterPro" id="IPR036640">
    <property type="entry name" value="ABC1_TM_sf"/>
</dbReference>
<evidence type="ECO:0000256" key="8">
    <source>
        <dbReference type="ARBA" id="ARBA00023136"/>
    </source>
</evidence>
<dbReference type="GO" id="GO:0015421">
    <property type="term" value="F:ABC-type oligopeptide transporter activity"/>
    <property type="evidence" value="ECO:0007669"/>
    <property type="project" value="TreeGrafter"/>
</dbReference>
<dbReference type="InterPro" id="IPR027417">
    <property type="entry name" value="P-loop_NTPase"/>
</dbReference>
<keyword evidence="2" id="KW-0813">Transport</keyword>
<feature type="transmembrane region" description="Helical" evidence="9">
    <location>
        <begin position="138"/>
        <end position="161"/>
    </location>
</feature>
<feature type="transmembrane region" description="Helical" evidence="9">
    <location>
        <begin position="25"/>
        <end position="44"/>
    </location>
</feature>
<dbReference type="STRING" id="317619.GCA_000332315_03921"/>
<dbReference type="InterPro" id="IPR003593">
    <property type="entry name" value="AAA+_ATPase"/>
</dbReference>
<dbReference type="RefSeq" id="WP_017714081.1">
    <property type="nucleotide sequence ID" value="NZ_KB235941.1"/>
</dbReference>
<dbReference type="PROSITE" id="PS50929">
    <property type="entry name" value="ABC_TM1F"/>
    <property type="match status" value="1"/>
</dbReference>
<evidence type="ECO:0000256" key="4">
    <source>
        <dbReference type="ARBA" id="ARBA00022692"/>
    </source>
</evidence>
<evidence type="ECO:0000256" key="9">
    <source>
        <dbReference type="SAM" id="Phobius"/>
    </source>
</evidence>
<keyword evidence="3" id="KW-1003">Cell membrane</keyword>
<evidence type="ECO:0000256" key="2">
    <source>
        <dbReference type="ARBA" id="ARBA00022448"/>
    </source>
</evidence>
<evidence type="ECO:0000313" key="12">
    <source>
        <dbReference type="EMBL" id="KKI99926.1"/>
    </source>
</evidence>
<evidence type="ECO:0000256" key="6">
    <source>
        <dbReference type="ARBA" id="ARBA00022840"/>
    </source>
</evidence>
<feature type="domain" description="ABC transmembrane type-1" evidence="11">
    <location>
        <begin position="28"/>
        <end position="318"/>
    </location>
</feature>
<evidence type="ECO:0000256" key="1">
    <source>
        <dbReference type="ARBA" id="ARBA00004651"/>
    </source>
</evidence>
<keyword evidence="6" id="KW-0067">ATP-binding</keyword>
<dbReference type="InterPro" id="IPR003439">
    <property type="entry name" value="ABC_transporter-like_ATP-bd"/>
</dbReference>
<dbReference type="PANTHER" id="PTHR43394:SF1">
    <property type="entry name" value="ATP-BINDING CASSETTE SUB-FAMILY B MEMBER 10, MITOCHONDRIAL"/>
    <property type="match status" value="1"/>
</dbReference>
<dbReference type="PANTHER" id="PTHR43394">
    <property type="entry name" value="ATP-DEPENDENT PERMEASE MDL1, MITOCHONDRIAL"/>
    <property type="match status" value="1"/>
</dbReference>
<dbReference type="FunFam" id="3.40.50.300:FF:000221">
    <property type="entry name" value="Multidrug ABC transporter ATP-binding protein"/>
    <property type="match status" value="1"/>
</dbReference>
<dbReference type="AlphaFoldDB" id="A0A0M2PZW9"/>
<dbReference type="GO" id="GO:0005886">
    <property type="term" value="C:plasma membrane"/>
    <property type="evidence" value="ECO:0007669"/>
    <property type="project" value="UniProtKB-SubCell"/>
</dbReference>